<evidence type="ECO:0000313" key="2">
    <source>
        <dbReference type="Proteomes" id="UP001165079"/>
    </source>
</evidence>
<gene>
    <name evidence="1" type="ORF">Afil01_62290</name>
</gene>
<dbReference type="RefSeq" id="WP_285666874.1">
    <property type="nucleotide sequence ID" value="NZ_BSTX01000005.1"/>
</dbReference>
<reference evidence="1" key="1">
    <citation type="submission" date="2023-03" db="EMBL/GenBank/DDBJ databases">
        <title>Actinorhabdospora filicis NBRC 111898.</title>
        <authorList>
            <person name="Ichikawa N."/>
            <person name="Sato H."/>
            <person name="Tonouchi N."/>
        </authorList>
    </citation>
    <scope>NUCLEOTIDE SEQUENCE</scope>
    <source>
        <strain evidence="1">NBRC 111898</strain>
    </source>
</reference>
<sequence>MTLYGASCSPAIVGEAARLDPEADKRRLDELVLTADRLSGKDTKADQGTWRHTLTEHADKGLPLPAGASRADLDDLAAYLLTTARLTHLAVETFVVIPELAAAGTADRLAHVDARTPDGEDAGIVVADIKTGRLDYGIAKIEAQLASYSRGRKYDHRRFPVDTTDPRGFAAWKKTARTAEEAAAAYGPLPDVNQQWGLVIHLPTGKARCDLYWADLRSGWANAQFASAIRASRRMRPKLVPAALK</sequence>
<dbReference type="EMBL" id="BSTX01000005">
    <property type="protein sequence ID" value="GLZ81422.1"/>
    <property type="molecule type" value="Genomic_DNA"/>
</dbReference>
<dbReference type="AlphaFoldDB" id="A0A9W6ST96"/>
<accession>A0A9W6ST96</accession>
<proteinExistence type="predicted"/>
<keyword evidence="2" id="KW-1185">Reference proteome</keyword>
<name>A0A9W6ST96_9ACTN</name>
<protein>
    <submittedName>
        <fullName evidence="1">Uncharacterized protein</fullName>
    </submittedName>
</protein>
<dbReference type="Proteomes" id="UP001165079">
    <property type="component" value="Unassembled WGS sequence"/>
</dbReference>
<comment type="caution">
    <text evidence="1">The sequence shown here is derived from an EMBL/GenBank/DDBJ whole genome shotgun (WGS) entry which is preliminary data.</text>
</comment>
<evidence type="ECO:0000313" key="1">
    <source>
        <dbReference type="EMBL" id="GLZ81422.1"/>
    </source>
</evidence>
<organism evidence="1 2">
    <name type="scientific">Actinorhabdospora filicis</name>
    <dbReference type="NCBI Taxonomy" id="1785913"/>
    <lineage>
        <taxon>Bacteria</taxon>
        <taxon>Bacillati</taxon>
        <taxon>Actinomycetota</taxon>
        <taxon>Actinomycetes</taxon>
        <taxon>Micromonosporales</taxon>
        <taxon>Micromonosporaceae</taxon>
        <taxon>Actinorhabdospora</taxon>
    </lineage>
</organism>